<comment type="similarity">
    <text evidence="1">Belongs to the SURF1 family.</text>
</comment>
<dbReference type="PROSITE" id="PS50895">
    <property type="entry name" value="SURF1"/>
    <property type="match status" value="1"/>
</dbReference>
<dbReference type="RefSeq" id="WP_223931078.1">
    <property type="nucleotide sequence ID" value="NZ_BPNR01000002.1"/>
</dbReference>
<reference evidence="2" key="1">
    <citation type="submission" date="2022-09" db="EMBL/GenBank/DDBJ databases">
        <title>Intensive care unit water sources are persistently colonized with multi-drug resistant bacteria and are the site of extensive horizontal gene transfer of antibiotic resistance genes.</title>
        <authorList>
            <person name="Diorio-Toth L."/>
        </authorList>
    </citation>
    <scope>NUCLEOTIDE SEQUENCE</scope>
    <source>
        <strain evidence="2">GD03710</strain>
    </source>
</reference>
<dbReference type="GO" id="GO:0005886">
    <property type="term" value="C:plasma membrane"/>
    <property type="evidence" value="ECO:0007669"/>
    <property type="project" value="UniProtKB-SubCell"/>
</dbReference>
<keyword evidence="1" id="KW-0812">Transmembrane</keyword>
<dbReference type="AlphaFoldDB" id="A0AA42R6H9"/>
<accession>A0AA42R6H9</accession>
<evidence type="ECO:0000256" key="1">
    <source>
        <dbReference type="RuleBase" id="RU363076"/>
    </source>
</evidence>
<comment type="subcellular location">
    <subcellularLocation>
        <location evidence="1">Cell membrane</location>
        <topology evidence="1">Multi-pass membrane protein</topology>
    </subcellularLocation>
</comment>
<name>A0AA42R6H9_AERCA</name>
<protein>
    <recommendedName>
        <fullName evidence="1">SURF1-like protein</fullName>
    </recommendedName>
</protein>
<feature type="transmembrane region" description="Helical" evidence="1">
    <location>
        <begin position="243"/>
        <end position="262"/>
    </location>
</feature>
<sequence length="267" mass="30248">MKQLADDEQQHEYQNDLDQHLGILLDMRDSAARDKRRPWHHRRWFVLLFTLVVTAGLCKLAFWQWQRAMEKTAWLAQMAKMQQAGPRTLAQIDWQHPESLDGQPLQGKAEWVSPYVWLLDNQIVNGEVGYDVLIPVRAEGGSSLLLVNLGWVPAPSDRSQLPNPAIPAAMTLEGVLRMAPGGFLLGQNIEPGPYPNRLQSIRVETLRQAIGAPLADAVLYQRRTLFLYHYQHNVMPPEKHRAYGVQWLGLALVVLSGGVILTRRCSP</sequence>
<dbReference type="Pfam" id="PF02104">
    <property type="entry name" value="SURF1"/>
    <property type="match status" value="1"/>
</dbReference>
<gene>
    <name evidence="2" type="ORF">N5I20_05590</name>
</gene>
<organism evidence="2 3">
    <name type="scientific">Aeromonas caviae</name>
    <name type="common">Aeromonas punctata</name>
    <dbReference type="NCBI Taxonomy" id="648"/>
    <lineage>
        <taxon>Bacteria</taxon>
        <taxon>Pseudomonadati</taxon>
        <taxon>Pseudomonadota</taxon>
        <taxon>Gammaproteobacteria</taxon>
        <taxon>Aeromonadales</taxon>
        <taxon>Aeromonadaceae</taxon>
        <taxon>Aeromonas</taxon>
    </lineage>
</organism>
<keyword evidence="1" id="KW-1003">Cell membrane</keyword>
<proteinExistence type="inferred from homology"/>
<evidence type="ECO:0000313" key="2">
    <source>
        <dbReference type="EMBL" id="MDH1504526.1"/>
    </source>
</evidence>
<keyword evidence="1" id="KW-1133">Transmembrane helix</keyword>
<evidence type="ECO:0000313" key="3">
    <source>
        <dbReference type="Proteomes" id="UP001161704"/>
    </source>
</evidence>
<comment type="caution">
    <text evidence="2">The sequence shown here is derived from an EMBL/GenBank/DDBJ whole genome shotgun (WGS) entry which is preliminary data.</text>
</comment>
<feature type="transmembrane region" description="Helical" evidence="1">
    <location>
        <begin position="44"/>
        <end position="65"/>
    </location>
</feature>
<dbReference type="Proteomes" id="UP001161704">
    <property type="component" value="Unassembled WGS sequence"/>
</dbReference>
<dbReference type="EMBL" id="JAOCIZ010000015">
    <property type="protein sequence ID" value="MDH1504526.1"/>
    <property type="molecule type" value="Genomic_DNA"/>
</dbReference>
<dbReference type="CDD" id="cd06662">
    <property type="entry name" value="SURF1"/>
    <property type="match status" value="1"/>
</dbReference>
<dbReference type="InterPro" id="IPR002994">
    <property type="entry name" value="Surf1/Shy1"/>
</dbReference>
<keyword evidence="1" id="KW-0472">Membrane</keyword>